<evidence type="ECO:0000313" key="2">
    <source>
        <dbReference type="Proteomes" id="UP000028185"/>
    </source>
</evidence>
<dbReference type="PATRIC" id="fig|1214179.4.peg.480"/>
<evidence type="ECO:0000313" key="1">
    <source>
        <dbReference type="EMBL" id="AIG42991.1"/>
    </source>
</evidence>
<dbReference type="HOGENOM" id="CLU_151346_0_0_9"/>
<dbReference type="EMBL" id="CP008921">
    <property type="protein sequence ID" value="AIG42991.1"/>
    <property type="molecule type" value="Genomic_DNA"/>
</dbReference>
<gene>
    <name evidence="1" type="ORF">ID09_02600</name>
</gene>
<proteinExistence type="predicted"/>
<protein>
    <submittedName>
        <fullName evidence="1">Uncharacterized protein</fullName>
    </submittedName>
</protein>
<organism evidence="1 2">
    <name type="scientific">Streptococcus suis 6407</name>
    <dbReference type="NCBI Taxonomy" id="1214179"/>
    <lineage>
        <taxon>Bacteria</taxon>
        <taxon>Bacillati</taxon>
        <taxon>Bacillota</taxon>
        <taxon>Bacilli</taxon>
        <taxon>Lactobacillales</taxon>
        <taxon>Streptococcaceae</taxon>
        <taxon>Streptococcus</taxon>
    </lineage>
</organism>
<dbReference type="AlphaFoldDB" id="A0A075SHU7"/>
<accession>A0A075SHU7</accession>
<dbReference type="Proteomes" id="UP000028185">
    <property type="component" value="Chromosome"/>
</dbReference>
<reference evidence="1 2" key="1">
    <citation type="journal article" date="2014" name="Genome Announc.">
        <title>Whole-Genome Sequence of Streptococcus suis Serotype 4 Reference Strain 6407.</title>
        <authorList>
            <person name="Wang K."/>
            <person name="Chen J."/>
            <person name="Yao H."/>
            <person name="Lu C."/>
        </authorList>
    </citation>
    <scope>NUCLEOTIDE SEQUENCE [LARGE SCALE GENOMIC DNA]</scope>
    <source>
        <strain evidence="1">6407</strain>
    </source>
</reference>
<name>A0A075SHU7_STRSU</name>
<dbReference type="RefSeq" id="WP_024381329.1">
    <property type="nucleotide sequence ID" value="NZ_ALLE01000021.1"/>
</dbReference>
<sequence>MNLLHKKSILDCTELEERIHQVETNQLLEKILSLPNFDCDFEVTFEDDYHKEMNDPLFYESNLHRISDFLETRDIKNGVDTLLTKDNHLAFRAFGENYTARGKDGILTTLVTVKCFGEGRMPIDMSRYFSTPEPTVENSLTL</sequence>